<evidence type="ECO:0000313" key="1">
    <source>
        <dbReference type="EMBL" id="KAK6537420.1"/>
    </source>
</evidence>
<protein>
    <submittedName>
        <fullName evidence="1">Uncharacterized protein</fullName>
    </submittedName>
</protein>
<reference evidence="1 2" key="1">
    <citation type="submission" date="2019-10" db="EMBL/GenBank/DDBJ databases">
        <authorList>
            <person name="Palmer J.M."/>
        </authorList>
    </citation>
    <scope>NUCLEOTIDE SEQUENCE [LARGE SCALE GENOMIC DNA]</scope>
    <source>
        <strain evidence="1 2">TWF694</strain>
    </source>
</reference>
<keyword evidence="2" id="KW-1185">Reference proteome</keyword>
<dbReference type="SMART" id="SM01236">
    <property type="entry name" value="Haem_oxygenase_2"/>
    <property type="match status" value="1"/>
</dbReference>
<comment type="caution">
    <text evidence="1">The sequence shown here is derived from an EMBL/GenBank/DDBJ whole genome shotgun (WGS) entry which is preliminary data.</text>
</comment>
<gene>
    <name evidence="1" type="ORF">TWF694_011607</name>
</gene>
<dbReference type="Gene3D" id="1.20.910.10">
    <property type="entry name" value="Heme oxygenase-like"/>
    <property type="match status" value="1"/>
</dbReference>
<proteinExistence type="predicted"/>
<dbReference type="EMBL" id="JAVHJO010000009">
    <property type="protein sequence ID" value="KAK6537420.1"/>
    <property type="molecule type" value="Genomic_DNA"/>
</dbReference>
<name>A0AAV9X6Y4_9PEZI</name>
<dbReference type="AlphaFoldDB" id="A0AAV9X6Y4"/>
<dbReference type="Pfam" id="PF14518">
    <property type="entry name" value="Haem_oxygenas_2"/>
    <property type="match status" value="1"/>
</dbReference>
<dbReference type="InterPro" id="IPR016084">
    <property type="entry name" value="Haem_Oase-like_multi-hlx"/>
</dbReference>
<sequence>MDLILKYLPLAFFLFVFFFSALQFRKKNLRYQLASVSPLKHFKNGNRNRGNRSGSKQLLKDKLLFNSLQNFNNSPDILVQAQERLIQLLDLAVFSAVTKPRDASIFSLSRYSALSLQQFFSRREFETAVAYKAYLERRKSGQNRELLFDNTHAEYWLKTTAPIRFVDGAWLGTIHRTQTAFQIRPFTRALWQILSEELGDGDLAKNHVFVYEQLLESRGIYIRPGCTQNFTRRQRNCHVNRRTWTAATAQLVIATQHEQFFPEILGFTTAFEMVSLQTLIAAYELKELGFDPGYFNLHITIDNSASGHSGIANKIAIEFLESLTSQHEREYFWRRFQAGFQLSDFSTEIPEKTDLGIKVLEVFSKKVPAARSVHETCLGHIGGRDGISLSKWLEPEFWDYWKEDFLDVLASSSWVQPGEPHNSKIIKEILWGGRMFGVFTDKEVKLIREWISNLNETLAHEQESENSYTVFTNHKPVKPETTQHIHHSQIGINSPVDPHEPILSEYSSCFKNWSYPDLLIAAAIPLQYFLASPAKSATANGMLVLNILREINGFKNVESSVAGIDEVLQPSGRGLVEIAYYVKGAINTSNVHQSWNWLDRVANSPEENFEFLLGSQLAFAICVLTNGVAKPLNIPKKDLDNLDSIGRKIRDLIVGRVSMMESCLKNGFWATVAALEGGKDAVLVRSRAPMSIADS</sequence>
<dbReference type="Proteomes" id="UP001365542">
    <property type="component" value="Unassembled WGS sequence"/>
</dbReference>
<organism evidence="1 2">
    <name type="scientific">Orbilia ellipsospora</name>
    <dbReference type="NCBI Taxonomy" id="2528407"/>
    <lineage>
        <taxon>Eukaryota</taxon>
        <taxon>Fungi</taxon>
        <taxon>Dikarya</taxon>
        <taxon>Ascomycota</taxon>
        <taxon>Pezizomycotina</taxon>
        <taxon>Orbiliomycetes</taxon>
        <taxon>Orbiliales</taxon>
        <taxon>Orbiliaceae</taxon>
        <taxon>Orbilia</taxon>
    </lineage>
</organism>
<accession>A0AAV9X6Y4</accession>
<evidence type="ECO:0000313" key="2">
    <source>
        <dbReference type="Proteomes" id="UP001365542"/>
    </source>
</evidence>